<organism evidence="2 3">
    <name type="scientific">Brevibacillus laterosporus</name>
    <name type="common">Bacillus laterosporus</name>
    <dbReference type="NCBI Taxonomy" id="1465"/>
    <lineage>
        <taxon>Bacteria</taxon>
        <taxon>Bacillati</taxon>
        <taxon>Bacillota</taxon>
        <taxon>Bacilli</taxon>
        <taxon>Bacillales</taxon>
        <taxon>Paenibacillaceae</taxon>
        <taxon>Brevibacillus</taxon>
    </lineage>
</organism>
<proteinExistence type="predicted"/>
<feature type="transmembrane region" description="Helical" evidence="1">
    <location>
        <begin position="76"/>
        <end position="99"/>
    </location>
</feature>
<geneLocation type="plasmid" evidence="2 3">
    <name>p1821L01</name>
</geneLocation>
<evidence type="ECO:0000313" key="2">
    <source>
        <dbReference type="EMBL" id="QDX90912.1"/>
    </source>
</evidence>
<dbReference type="EMBL" id="CP033461">
    <property type="protein sequence ID" value="QDX90912.1"/>
    <property type="molecule type" value="Genomic_DNA"/>
</dbReference>
<protein>
    <submittedName>
        <fullName evidence="2">Uncharacterized protein</fullName>
    </submittedName>
</protein>
<keyword evidence="3" id="KW-1185">Reference proteome</keyword>
<dbReference type="OrthoDB" id="9895623at2"/>
<dbReference type="Proteomes" id="UP000319432">
    <property type="component" value="Plasmid p1821L01"/>
</dbReference>
<feature type="transmembrane region" description="Helical" evidence="1">
    <location>
        <begin position="24"/>
        <end position="42"/>
    </location>
</feature>
<name>A0A518V1P1_BRELA</name>
<keyword evidence="2" id="KW-0614">Plasmid</keyword>
<dbReference type="AlphaFoldDB" id="A0A518V1P1"/>
<reference evidence="2 3" key="1">
    <citation type="submission" date="2018-11" db="EMBL/GenBank/DDBJ databases">
        <title>Phylogenetic determinants of toxin gene distribution in genomes of Brevibacillus laterosporus.</title>
        <authorList>
            <person name="Glare T.R."/>
            <person name="Durrant A."/>
            <person name="Berry C."/>
            <person name="Palma L."/>
            <person name="Ormskirk M."/>
            <person name="Cox M.O."/>
        </authorList>
    </citation>
    <scope>NUCLEOTIDE SEQUENCE [LARGE SCALE GENOMIC DNA]</scope>
    <source>
        <strain evidence="2 3">1821L</strain>
        <plasmid evidence="2 3">p1821L01</plasmid>
    </source>
</reference>
<evidence type="ECO:0000256" key="1">
    <source>
        <dbReference type="SAM" id="Phobius"/>
    </source>
</evidence>
<keyword evidence="1" id="KW-0472">Membrane</keyword>
<sequence length="151" mass="17408">MNRAGFLLVITSFGVSFLTTKTIIPLWMPNSLGIISLILLLITLRTKKAVWFSAATLFSIIGFWGSYSFQMFGQKSWASLVINVPVFIGYCISCVILFMHWKISKPSQQPSEERNFFFKWFPRLLKRKKHNLEGVTFTLGEIVDESEFIKK</sequence>
<keyword evidence="1" id="KW-0812">Transmembrane</keyword>
<keyword evidence="1" id="KW-1133">Transmembrane helix</keyword>
<accession>A0A518V1P1</accession>
<evidence type="ECO:0000313" key="3">
    <source>
        <dbReference type="Proteomes" id="UP000319432"/>
    </source>
</evidence>
<feature type="transmembrane region" description="Helical" evidence="1">
    <location>
        <begin position="49"/>
        <end position="70"/>
    </location>
</feature>
<gene>
    <name evidence="2" type="ORF">EEL30_00035</name>
</gene>